<organism evidence="2 3">
    <name type="scientific">Variovorax ureilyticus</name>
    <dbReference type="NCBI Taxonomy" id="1836198"/>
    <lineage>
        <taxon>Bacteria</taxon>
        <taxon>Pseudomonadati</taxon>
        <taxon>Pseudomonadota</taxon>
        <taxon>Betaproteobacteria</taxon>
        <taxon>Burkholderiales</taxon>
        <taxon>Comamonadaceae</taxon>
        <taxon>Variovorax</taxon>
    </lineage>
</organism>
<gene>
    <name evidence="2" type="ORF">WKW77_12175</name>
</gene>
<dbReference type="Proteomes" id="UP001365846">
    <property type="component" value="Unassembled WGS sequence"/>
</dbReference>
<sequence>MTASNTDDWSLMLLPDPAAQRNRARDPMRPASTPTTPAPQSAVRSPAAVLDDLRDRFDAVVRQRVPVAPVRRFYRDGRLDGYMQIVRQRVR</sequence>
<protein>
    <submittedName>
        <fullName evidence="2">Uncharacterized protein</fullName>
    </submittedName>
</protein>
<evidence type="ECO:0000313" key="3">
    <source>
        <dbReference type="Proteomes" id="UP001365846"/>
    </source>
</evidence>
<reference evidence="2 3" key="1">
    <citation type="submission" date="2024-03" db="EMBL/GenBank/DDBJ databases">
        <title>Novel species of the genus Variovorax.</title>
        <authorList>
            <person name="Liu Q."/>
            <person name="Xin Y.-H."/>
        </authorList>
    </citation>
    <scope>NUCLEOTIDE SEQUENCE [LARGE SCALE GENOMIC DNA]</scope>
    <source>
        <strain evidence="2 3">KACC 18899</strain>
    </source>
</reference>
<name>A0ABU8VE32_9BURK</name>
<dbReference type="RefSeq" id="WP_340357092.1">
    <property type="nucleotide sequence ID" value="NZ_JBBKZU010000004.1"/>
</dbReference>
<feature type="region of interest" description="Disordered" evidence="1">
    <location>
        <begin position="1"/>
        <end position="44"/>
    </location>
</feature>
<proteinExistence type="predicted"/>
<accession>A0ABU8VE32</accession>
<dbReference type="EMBL" id="JBBKZU010000004">
    <property type="protein sequence ID" value="MEJ8811828.1"/>
    <property type="molecule type" value="Genomic_DNA"/>
</dbReference>
<comment type="caution">
    <text evidence="2">The sequence shown here is derived from an EMBL/GenBank/DDBJ whole genome shotgun (WGS) entry which is preliminary data.</text>
</comment>
<evidence type="ECO:0000256" key="1">
    <source>
        <dbReference type="SAM" id="MobiDB-lite"/>
    </source>
</evidence>
<keyword evidence="3" id="KW-1185">Reference proteome</keyword>
<feature type="compositionally biased region" description="Low complexity" evidence="1">
    <location>
        <begin position="30"/>
        <end position="42"/>
    </location>
</feature>
<evidence type="ECO:0000313" key="2">
    <source>
        <dbReference type="EMBL" id="MEJ8811828.1"/>
    </source>
</evidence>